<comment type="caution">
    <text evidence="2">The sequence shown here is derived from an EMBL/GenBank/DDBJ whole genome shotgun (WGS) entry which is preliminary data.</text>
</comment>
<organism evidence="2 3">
    <name type="scientific">Ladona fulva</name>
    <name type="common">Scarce chaser dragonfly</name>
    <name type="synonym">Libellula fulva</name>
    <dbReference type="NCBI Taxonomy" id="123851"/>
    <lineage>
        <taxon>Eukaryota</taxon>
        <taxon>Metazoa</taxon>
        <taxon>Ecdysozoa</taxon>
        <taxon>Arthropoda</taxon>
        <taxon>Hexapoda</taxon>
        <taxon>Insecta</taxon>
        <taxon>Pterygota</taxon>
        <taxon>Palaeoptera</taxon>
        <taxon>Odonata</taxon>
        <taxon>Epiprocta</taxon>
        <taxon>Anisoptera</taxon>
        <taxon>Libelluloidea</taxon>
        <taxon>Libellulidae</taxon>
        <taxon>Ladona</taxon>
    </lineage>
</organism>
<proteinExistence type="predicted"/>
<reference evidence="2" key="2">
    <citation type="submission" date="2017-10" db="EMBL/GenBank/DDBJ databases">
        <title>Ladona fulva Genome sequencing and assembly.</title>
        <authorList>
            <person name="Murali S."/>
            <person name="Richards S."/>
            <person name="Bandaranaike D."/>
            <person name="Bellair M."/>
            <person name="Blankenburg K."/>
            <person name="Chao H."/>
            <person name="Dinh H."/>
            <person name="Doddapaneni H."/>
            <person name="Dugan-Rocha S."/>
            <person name="Elkadiri S."/>
            <person name="Gnanaolivu R."/>
            <person name="Hernandez B."/>
            <person name="Skinner E."/>
            <person name="Javaid M."/>
            <person name="Lee S."/>
            <person name="Li M."/>
            <person name="Ming W."/>
            <person name="Munidasa M."/>
            <person name="Muniz J."/>
            <person name="Nguyen L."/>
            <person name="Hughes D."/>
            <person name="Osuji N."/>
            <person name="Pu L.-L."/>
            <person name="Puazo M."/>
            <person name="Qu C."/>
            <person name="Quiroz J."/>
            <person name="Raj R."/>
            <person name="Weissenberger G."/>
            <person name="Xin Y."/>
            <person name="Zou X."/>
            <person name="Han Y."/>
            <person name="Worley K."/>
            <person name="Muzny D."/>
            <person name="Gibbs R."/>
        </authorList>
    </citation>
    <scope>NUCLEOTIDE SEQUENCE</scope>
    <source>
        <strain evidence="2">Sampled in the wild</strain>
    </source>
</reference>
<dbReference type="EMBL" id="KZ308670">
    <property type="protein sequence ID" value="KAG8232937.1"/>
    <property type="molecule type" value="Genomic_DNA"/>
</dbReference>
<keyword evidence="3" id="KW-1185">Reference proteome</keyword>
<name>A0A8K0KDF7_LADFU</name>
<sequence length="61" mass="6907">MTTGTIKSTPTQWLPILSGIAPPGIRRSTYCPREREQEYLYQPVSLNPSDSTTNKKRQAQI</sequence>
<protein>
    <submittedName>
        <fullName evidence="2">Uncharacterized protein</fullName>
    </submittedName>
</protein>
<evidence type="ECO:0000313" key="2">
    <source>
        <dbReference type="EMBL" id="KAG8232937.1"/>
    </source>
</evidence>
<reference evidence="2" key="1">
    <citation type="submission" date="2013-04" db="EMBL/GenBank/DDBJ databases">
        <authorList>
            <person name="Qu J."/>
            <person name="Murali S.C."/>
            <person name="Bandaranaike D."/>
            <person name="Bellair M."/>
            <person name="Blankenburg K."/>
            <person name="Chao H."/>
            <person name="Dinh H."/>
            <person name="Doddapaneni H."/>
            <person name="Downs B."/>
            <person name="Dugan-Rocha S."/>
            <person name="Elkadiri S."/>
            <person name="Gnanaolivu R.D."/>
            <person name="Hernandez B."/>
            <person name="Javaid M."/>
            <person name="Jayaseelan J.C."/>
            <person name="Lee S."/>
            <person name="Li M."/>
            <person name="Ming W."/>
            <person name="Munidasa M."/>
            <person name="Muniz J."/>
            <person name="Nguyen L."/>
            <person name="Ongeri F."/>
            <person name="Osuji N."/>
            <person name="Pu L.-L."/>
            <person name="Puazo M."/>
            <person name="Qu C."/>
            <person name="Quiroz J."/>
            <person name="Raj R."/>
            <person name="Weissenberger G."/>
            <person name="Xin Y."/>
            <person name="Zou X."/>
            <person name="Han Y."/>
            <person name="Richards S."/>
            <person name="Worley K."/>
            <person name="Muzny D."/>
            <person name="Gibbs R."/>
        </authorList>
    </citation>
    <scope>NUCLEOTIDE SEQUENCE</scope>
    <source>
        <strain evidence="2">Sampled in the wild</strain>
    </source>
</reference>
<evidence type="ECO:0000256" key="1">
    <source>
        <dbReference type="SAM" id="MobiDB-lite"/>
    </source>
</evidence>
<feature type="region of interest" description="Disordered" evidence="1">
    <location>
        <begin position="39"/>
        <end position="61"/>
    </location>
</feature>
<dbReference type="Proteomes" id="UP000792457">
    <property type="component" value="Unassembled WGS sequence"/>
</dbReference>
<accession>A0A8K0KDF7</accession>
<dbReference type="OrthoDB" id="409048at2759"/>
<evidence type="ECO:0000313" key="3">
    <source>
        <dbReference type="Proteomes" id="UP000792457"/>
    </source>
</evidence>
<gene>
    <name evidence="2" type="ORF">J437_LFUL013148</name>
</gene>
<dbReference type="AlphaFoldDB" id="A0A8K0KDF7"/>